<evidence type="ECO:0000256" key="1">
    <source>
        <dbReference type="SAM" id="MobiDB-lite"/>
    </source>
</evidence>
<dbReference type="EMBL" id="CP011509">
    <property type="protein sequence ID" value="AKI99999.1"/>
    <property type="molecule type" value="Genomic_DNA"/>
</dbReference>
<gene>
    <name evidence="2" type="ORF">AA314_01626</name>
</gene>
<name>A0AAC8TBM8_9BACT</name>
<reference evidence="2 3" key="1">
    <citation type="submission" date="2015-05" db="EMBL/GenBank/DDBJ databases">
        <title>Genome assembly of Archangium gephyra DSM 2261.</title>
        <authorList>
            <person name="Sharma G."/>
            <person name="Subramanian S."/>
        </authorList>
    </citation>
    <scope>NUCLEOTIDE SEQUENCE [LARGE SCALE GENOMIC DNA]</scope>
    <source>
        <strain evidence="2 3">DSM 2261</strain>
    </source>
</reference>
<dbReference type="AlphaFoldDB" id="A0AAC8TBM8"/>
<dbReference type="Proteomes" id="UP000035579">
    <property type="component" value="Chromosome"/>
</dbReference>
<organism evidence="2 3">
    <name type="scientific">Archangium gephyra</name>
    <dbReference type="NCBI Taxonomy" id="48"/>
    <lineage>
        <taxon>Bacteria</taxon>
        <taxon>Pseudomonadati</taxon>
        <taxon>Myxococcota</taxon>
        <taxon>Myxococcia</taxon>
        <taxon>Myxococcales</taxon>
        <taxon>Cystobacterineae</taxon>
        <taxon>Archangiaceae</taxon>
        <taxon>Archangium</taxon>
    </lineage>
</organism>
<dbReference type="KEGG" id="age:AA314_01626"/>
<accession>A0AAC8TBM8</accession>
<feature type="region of interest" description="Disordered" evidence="1">
    <location>
        <begin position="42"/>
        <end position="65"/>
    </location>
</feature>
<evidence type="ECO:0000313" key="3">
    <source>
        <dbReference type="Proteomes" id="UP000035579"/>
    </source>
</evidence>
<sequence length="65" mass="7354">MRAHFIASIQTGEYPGPKQGVRQGGVRRGRVLREEGFDMSKAFFDTSKRARRLSGPSGPRRRPPR</sequence>
<protein>
    <submittedName>
        <fullName evidence="2">Uncharacterized protein</fullName>
    </submittedName>
</protein>
<evidence type="ECO:0000313" key="2">
    <source>
        <dbReference type="EMBL" id="AKI99999.1"/>
    </source>
</evidence>
<proteinExistence type="predicted"/>